<keyword evidence="1" id="KW-1133">Transmembrane helix</keyword>
<reference evidence="2 3" key="1">
    <citation type="journal article" date="2023" name="Mol. Ecol. Resour.">
        <title>Chromosome-level genome assembly of a triploid poplar Populus alba 'Berolinensis'.</title>
        <authorList>
            <person name="Chen S."/>
            <person name="Yu Y."/>
            <person name="Wang X."/>
            <person name="Wang S."/>
            <person name="Zhang T."/>
            <person name="Zhou Y."/>
            <person name="He R."/>
            <person name="Meng N."/>
            <person name="Wang Y."/>
            <person name="Liu W."/>
            <person name="Liu Z."/>
            <person name="Liu J."/>
            <person name="Guo Q."/>
            <person name="Huang H."/>
            <person name="Sederoff R.R."/>
            <person name="Wang G."/>
            <person name="Qu G."/>
            <person name="Chen S."/>
        </authorList>
    </citation>
    <scope>NUCLEOTIDE SEQUENCE [LARGE SCALE GENOMIC DNA]</scope>
    <source>
        <strain evidence="2">SC-2020</strain>
    </source>
</reference>
<protein>
    <submittedName>
        <fullName evidence="2">Uncharacterized protein</fullName>
    </submittedName>
</protein>
<keyword evidence="1" id="KW-0812">Transmembrane</keyword>
<accession>A0AAD6R3B7</accession>
<dbReference type="EMBL" id="JAQIZT010000004">
    <property type="protein sequence ID" value="KAJ7001443.1"/>
    <property type="molecule type" value="Genomic_DNA"/>
</dbReference>
<dbReference type="AlphaFoldDB" id="A0AAD6R3B7"/>
<feature type="transmembrane region" description="Helical" evidence="1">
    <location>
        <begin position="74"/>
        <end position="94"/>
    </location>
</feature>
<evidence type="ECO:0000313" key="2">
    <source>
        <dbReference type="EMBL" id="KAJ7001443.1"/>
    </source>
</evidence>
<keyword evidence="1" id="KW-0472">Membrane</keyword>
<organism evidence="2 3">
    <name type="scientific">Populus alba x Populus x berolinensis</name>
    <dbReference type="NCBI Taxonomy" id="444605"/>
    <lineage>
        <taxon>Eukaryota</taxon>
        <taxon>Viridiplantae</taxon>
        <taxon>Streptophyta</taxon>
        <taxon>Embryophyta</taxon>
        <taxon>Tracheophyta</taxon>
        <taxon>Spermatophyta</taxon>
        <taxon>Magnoliopsida</taxon>
        <taxon>eudicotyledons</taxon>
        <taxon>Gunneridae</taxon>
        <taxon>Pentapetalae</taxon>
        <taxon>rosids</taxon>
        <taxon>fabids</taxon>
        <taxon>Malpighiales</taxon>
        <taxon>Salicaceae</taxon>
        <taxon>Saliceae</taxon>
        <taxon>Populus</taxon>
    </lineage>
</organism>
<comment type="caution">
    <text evidence="2">The sequence shown here is derived from an EMBL/GenBank/DDBJ whole genome shotgun (WGS) entry which is preliminary data.</text>
</comment>
<proteinExistence type="predicted"/>
<name>A0AAD6R3B7_9ROSI</name>
<dbReference type="Proteomes" id="UP001164929">
    <property type="component" value="Chromosome 4"/>
</dbReference>
<evidence type="ECO:0000313" key="3">
    <source>
        <dbReference type="Proteomes" id="UP001164929"/>
    </source>
</evidence>
<gene>
    <name evidence="2" type="ORF">NC653_011765</name>
</gene>
<sequence>MEVEVMEVEVGEVVVVAGTEEVAGMAVEVVVEGVIVVGSRGIWLEIVHKVVVAAAAEGMVVETVVEEAEEAEGVIIVAGLVILLGTVLIVDVDFSVRIGNSKRICDFYHVLFY</sequence>
<evidence type="ECO:0000256" key="1">
    <source>
        <dbReference type="SAM" id="Phobius"/>
    </source>
</evidence>
<keyword evidence="3" id="KW-1185">Reference proteome</keyword>